<dbReference type="EMBL" id="DVHF01000060">
    <property type="protein sequence ID" value="HIR57061.1"/>
    <property type="molecule type" value="Genomic_DNA"/>
</dbReference>
<organism evidence="2 3">
    <name type="scientific">Candidatus Gallacutalibacter pullicola</name>
    <dbReference type="NCBI Taxonomy" id="2840830"/>
    <lineage>
        <taxon>Bacteria</taxon>
        <taxon>Bacillati</taxon>
        <taxon>Bacillota</taxon>
        <taxon>Clostridia</taxon>
        <taxon>Eubacteriales</taxon>
        <taxon>Candidatus Gallacutalibacter</taxon>
    </lineage>
</organism>
<dbReference type="GO" id="GO:0016747">
    <property type="term" value="F:acyltransferase activity, transferring groups other than amino-acyl groups"/>
    <property type="evidence" value="ECO:0007669"/>
    <property type="project" value="InterPro"/>
</dbReference>
<evidence type="ECO:0000259" key="1">
    <source>
        <dbReference type="PROSITE" id="PS51186"/>
    </source>
</evidence>
<proteinExistence type="predicted"/>
<reference evidence="2" key="1">
    <citation type="submission" date="2020-10" db="EMBL/GenBank/DDBJ databases">
        <authorList>
            <person name="Gilroy R."/>
        </authorList>
    </citation>
    <scope>NUCLEOTIDE SEQUENCE</scope>
    <source>
        <strain evidence="2">ChiSjej1B19-7085</strain>
    </source>
</reference>
<evidence type="ECO:0000313" key="2">
    <source>
        <dbReference type="EMBL" id="HIR57061.1"/>
    </source>
</evidence>
<reference evidence="2" key="2">
    <citation type="journal article" date="2021" name="PeerJ">
        <title>Extensive microbial diversity within the chicken gut microbiome revealed by metagenomics and culture.</title>
        <authorList>
            <person name="Gilroy R."/>
            <person name="Ravi A."/>
            <person name="Getino M."/>
            <person name="Pursley I."/>
            <person name="Horton D.L."/>
            <person name="Alikhan N.F."/>
            <person name="Baker D."/>
            <person name="Gharbi K."/>
            <person name="Hall N."/>
            <person name="Watson M."/>
            <person name="Adriaenssens E.M."/>
            <person name="Foster-Nyarko E."/>
            <person name="Jarju S."/>
            <person name="Secka A."/>
            <person name="Antonio M."/>
            <person name="Oren A."/>
            <person name="Chaudhuri R.R."/>
            <person name="La Ragione R."/>
            <person name="Hildebrand F."/>
            <person name="Pallen M.J."/>
        </authorList>
    </citation>
    <scope>NUCLEOTIDE SEQUENCE</scope>
    <source>
        <strain evidence="2">ChiSjej1B19-7085</strain>
    </source>
</reference>
<name>A0A9D1DQE4_9FIRM</name>
<dbReference type="CDD" id="cd04301">
    <property type="entry name" value="NAT_SF"/>
    <property type="match status" value="1"/>
</dbReference>
<gene>
    <name evidence="2" type="ORF">IAA54_05275</name>
</gene>
<feature type="domain" description="N-acetyltransferase" evidence="1">
    <location>
        <begin position="114"/>
        <end position="264"/>
    </location>
</feature>
<dbReference type="Proteomes" id="UP000886785">
    <property type="component" value="Unassembled WGS sequence"/>
</dbReference>
<comment type="caution">
    <text evidence="2">The sequence shown here is derived from an EMBL/GenBank/DDBJ whole genome shotgun (WGS) entry which is preliminary data.</text>
</comment>
<dbReference type="AlphaFoldDB" id="A0A9D1DQE4"/>
<protein>
    <submittedName>
        <fullName evidence="2">GNAT family N-acetyltransferase</fullName>
    </submittedName>
</protein>
<dbReference type="InterPro" id="IPR000182">
    <property type="entry name" value="GNAT_dom"/>
</dbReference>
<dbReference type="InterPro" id="IPR027365">
    <property type="entry name" value="GNAT_acetyltra_YdfB-like"/>
</dbReference>
<dbReference type="PROSITE" id="PS51186">
    <property type="entry name" value="GNAT"/>
    <property type="match status" value="1"/>
</dbReference>
<dbReference type="Gene3D" id="3.40.630.30">
    <property type="match status" value="1"/>
</dbReference>
<dbReference type="InterPro" id="IPR016181">
    <property type="entry name" value="Acyl_CoA_acyltransferase"/>
</dbReference>
<evidence type="ECO:0000313" key="3">
    <source>
        <dbReference type="Proteomes" id="UP000886785"/>
    </source>
</evidence>
<dbReference type="SUPFAM" id="SSF55729">
    <property type="entry name" value="Acyl-CoA N-acyltransferases (Nat)"/>
    <property type="match status" value="1"/>
</dbReference>
<dbReference type="Pfam" id="PF12746">
    <property type="entry name" value="GNAT_acetyltran"/>
    <property type="match status" value="1"/>
</dbReference>
<accession>A0A9D1DQE4</accession>
<sequence length="264" mass="29282">MLSNSEILAAAMRQSAIDSHCSPEDFLKEENIVAVSRPAPLARKYLELPYICNLVSYGNNIVASVSEKLIVPIKEYLDKYPIEHCFETPALYALNDILAPHGAAVKFMAEYFLPDVSQLRPLPCLYETRILTQEDFAPLYRSEWSNALCTDRRHLDVLGIGAYDGGRLIGLAGCSADCGTMWQIGIDVLPEYRRQGIASALTSRLALEILSRGKVPFYCAAWSNIRSVRNAIKSGFRPAWADITARAGGSAPCRSPCHGRRERK</sequence>